<evidence type="ECO:0000313" key="2">
    <source>
        <dbReference type="EMBL" id="MBK1816447.1"/>
    </source>
</evidence>
<dbReference type="AlphaFoldDB" id="A0A934R401"/>
<protein>
    <submittedName>
        <fullName evidence="2">Uncharacterized protein</fullName>
    </submittedName>
</protein>
<accession>A0A934R401</accession>
<evidence type="ECO:0000313" key="3">
    <source>
        <dbReference type="Proteomes" id="UP000600139"/>
    </source>
</evidence>
<feature type="transmembrane region" description="Helical" evidence="1">
    <location>
        <begin position="94"/>
        <end position="112"/>
    </location>
</feature>
<sequence length="135" mass="14457">MTPLHFLPIASIPAVRPVFMIVTGVFLMIIAWRLAKNAPSRTAGCIRTGALLLGLGYVVLLPLYEAGKIETYSAAKKTYVGSEETALSWHCLKLAVMNSGWLVFGLGVAMHAKVFSPAILRKPATAPLAPHESVA</sequence>
<feature type="transmembrane region" description="Helical" evidence="1">
    <location>
        <begin position="6"/>
        <end position="32"/>
    </location>
</feature>
<dbReference type="RefSeq" id="WP_200351381.1">
    <property type="nucleotide sequence ID" value="NZ_BAABHZ010000006.1"/>
</dbReference>
<gene>
    <name evidence="2" type="ORF">JIN84_12540</name>
</gene>
<keyword evidence="1" id="KW-0812">Transmembrane</keyword>
<keyword evidence="1" id="KW-1133">Transmembrane helix</keyword>
<evidence type="ECO:0000256" key="1">
    <source>
        <dbReference type="SAM" id="Phobius"/>
    </source>
</evidence>
<organism evidence="2 3">
    <name type="scientific">Luteolibacter yonseiensis</name>
    <dbReference type="NCBI Taxonomy" id="1144680"/>
    <lineage>
        <taxon>Bacteria</taxon>
        <taxon>Pseudomonadati</taxon>
        <taxon>Verrucomicrobiota</taxon>
        <taxon>Verrucomicrobiia</taxon>
        <taxon>Verrucomicrobiales</taxon>
        <taxon>Verrucomicrobiaceae</taxon>
        <taxon>Luteolibacter</taxon>
    </lineage>
</organism>
<comment type="caution">
    <text evidence="2">The sequence shown here is derived from an EMBL/GenBank/DDBJ whole genome shotgun (WGS) entry which is preliminary data.</text>
</comment>
<keyword evidence="1" id="KW-0472">Membrane</keyword>
<proteinExistence type="predicted"/>
<feature type="transmembrane region" description="Helical" evidence="1">
    <location>
        <begin position="44"/>
        <end position="64"/>
    </location>
</feature>
<name>A0A934R401_9BACT</name>
<keyword evidence="3" id="KW-1185">Reference proteome</keyword>
<reference evidence="2" key="1">
    <citation type="submission" date="2021-01" db="EMBL/GenBank/DDBJ databases">
        <title>Modified the classification status of verrucomicrobia.</title>
        <authorList>
            <person name="Feng X."/>
        </authorList>
    </citation>
    <scope>NUCLEOTIDE SEQUENCE</scope>
    <source>
        <strain evidence="2">JCM 18052</strain>
    </source>
</reference>
<dbReference type="Proteomes" id="UP000600139">
    <property type="component" value="Unassembled WGS sequence"/>
</dbReference>
<dbReference type="EMBL" id="JAENIK010000011">
    <property type="protein sequence ID" value="MBK1816447.1"/>
    <property type="molecule type" value="Genomic_DNA"/>
</dbReference>